<dbReference type="PANTHER" id="PTHR23063:SF52">
    <property type="entry name" value="LYSOPHOSPHATIDYLCHOLINE ACYLTRANSFERASE"/>
    <property type="match status" value="1"/>
</dbReference>
<keyword evidence="1" id="KW-0808">Transferase</keyword>
<dbReference type="OrthoDB" id="1854593at2759"/>
<dbReference type="Pfam" id="PF02845">
    <property type="entry name" value="CUE"/>
    <property type="match status" value="1"/>
</dbReference>
<evidence type="ECO:0000313" key="10">
    <source>
        <dbReference type="EnsemblMetazoa" id="XP_022663336"/>
    </source>
</evidence>
<keyword evidence="11" id="KW-1185">Reference proteome</keyword>
<dbReference type="AlphaFoldDB" id="A0A7M7KAD6"/>
<evidence type="ECO:0000256" key="1">
    <source>
        <dbReference type="ARBA" id="ARBA00022679"/>
    </source>
</evidence>
<keyword evidence="6" id="KW-0012">Acyltransferase</keyword>
<proteinExistence type="predicted"/>
<dbReference type="RefSeq" id="XP_022663336.1">
    <property type="nucleotide sequence ID" value="XM_022807601.1"/>
</dbReference>
<evidence type="ECO:0000313" key="11">
    <source>
        <dbReference type="Proteomes" id="UP000594260"/>
    </source>
</evidence>
<evidence type="ECO:0000256" key="5">
    <source>
        <dbReference type="ARBA" id="ARBA00023136"/>
    </source>
</evidence>
<feature type="transmembrane region" description="Helical" evidence="8">
    <location>
        <begin position="190"/>
        <end position="214"/>
    </location>
</feature>
<evidence type="ECO:0000256" key="4">
    <source>
        <dbReference type="ARBA" id="ARBA00023098"/>
    </source>
</evidence>
<dbReference type="OMA" id="KWAMIEA"/>
<feature type="compositionally biased region" description="Low complexity" evidence="7">
    <location>
        <begin position="135"/>
        <end position="165"/>
    </location>
</feature>
<evidence type="ECO:0000259" key="9">
    <source>
        <dbReference type="PROSITE" id="PS51140"/>
    </source>
</evidence>
<organism evidence="10 11">
    <name type="scientific">Varroa destructor</name>
    <name type="common">Honeybee mite</name>
    <dbReference type="NCBI Taxonomy" id="109461"/>
    <lineage>
        <taxon>Eukaryota</taxon>
        <taxon>Metazoa</taxon>
        <taxon>Ecdysozoa</taxon>
        <taxon>Arthropoda</taxon>
        <taxon>Chelicerata</taxon>
        <taxon>Arachnida</taxon>
        <taxon>Acari</taxon>
        <taxon>Parasitiformes</taxon>
        <taxon>Mesostigmata</taxon>
        <taxon>Gamasina</taxon>
        <taxon>Dermanyssoidea</taxon>
        <taxon>Varroidae</taxon>
        <taxon>Varroa</taxon>
    </lineage>
</organism>
<feature type="region of interest" description="Disordered" evidence="7">
    <location>
        <begin position="135"/>
        <end position="168"/>
    </location>
</feature>
<evidence type="ECO:0000256" key="6">
    <source>
        <dbReference type="ARBA" id="ARBA00023315"/>
    </source>
</evidence>
<dbReference type="GO" id="GO:0043130">
    <property type="term" value="F:ubiquitin binding"/>
    <property type="evidence" value="ECO:0007669"/>
    <property type="project" value="InterPro"/>
</dbReference>
<dbReference type="CDD" id="cd14420">
    <property type="entry name" value="CUE_AUP1"/>
    <property type="match status" value="1"/>
</dbReference>
<evidence type="ECO:0000256" key="2">
    <source>
        <dbReference type="ARBA" id="ARBA00022692"/>
    </source>
</evidence>
<dbReference type="EnsemblMetazoa" id="XM_022807601">
    <property type="protein sequence ID" value="XP_022663336"/>
    <property type="gene ID" value="LOC111251220"/>
</dbReference>
<dbReference type="SMART" id="SM00546">
    <property type="entry name" value="CUE"/>
    <property type="match status" value="1"/>
</dbReference>
<dbReference type="GO" id="GO:0036503">
    <property type="term" value="P:ERAD pathway"/>
    <property type="evidence" value="ECO:0007669"/>
    <property type="project" value="InterPro"/>
</dbReference>
<feature type="domain" description="CUE" evidence="9">
    <location>
        <begin position="453"/>
        <end position="495"/>
    </location>
</feature>
<dbReference type="GeneID" id="111251220"/>
<dbReference type="KEGG" id="vde:111251220"/>
<dbReference type="InterPro" id="IPR048056">
    <property type="entry name" value="AUP1_CUE"/>
</dbReference>
<reference evidence="10" key="1">
    <citation type="submission" date="2021-01" db="UniProtKB">
        <authorList>
            <consortium name="EnsemblMetazoa"/>
        </authorList>
    </citation>
    <scope>IDENTIFICATION</scope>
</reference>
<dbReference type="PANTHER" id="PTHR23063">
    <property type="entry name" value="PHOSPHOLIPID ACYLTRANSFERASE"/>
    <property type="match status" value="1"/>
</dbReference>
<accession>A0A7M7KAD6</accession>
<evidence type="ECO:0000256" key="3">
    <source>
        <dbReference type="ARBA" id="ARBA00022989"/>
    </source>
</evidence>
<dbReference type="Proteomes" id="UP000594260">
    <property type="component" value="Unplaced"/>
</dbReference>
<dbReference type="GO" id="GO:0006629">
    <property type="term" value="P:lipid metabolic process"/>
    <property type="evidence" value="ECO:0007669"/>
    <property type="project" value="UniProtKB-KW"/>
</dbReference>
<evidence type="ECO:0000256" key="8">
    <source>
        <dbReference type="SAM" id="Phobius"/>
    </source>
</evidence>
<keyword evidence="5 8" id="KW-0472">Membrane</keyword>
<dbReference type="InParanoid" id="A0A7M7KAD6"/>
<keyword evidence="2 8" id="KW-0812">Transmembrane</keyword>
<sequence length="576" mass="64276">MLQPLATNCHFERRKPGVSRRSCAAPYATTQPTRTASNKDAKLCCLTEQVTSWPSSPIHPRGHRARSQSKWTSYFSPIELRAVCFRSVAGLLPSCERRHYLETANATFANNAIVNSLKEKLHKKWYFTKEVEMSSAAGPSTSGGSQEAGSSRSSRNSQSGSSELAAPPPPPLESLFAASRTSSQVALLCLYFPIGIILALLRFFICLHAFLVTLMLPKTSKVRCCVVRVMCTVLGLVVVEEDKNRDPDVKVFVANHVSIVDHWLLDVLTPCVLPSVWDLPSVLNWGHIYKEFGSSTQPVVSSLKQHLETQSTGLLCFPEVSITNGSALLKFSQLWPFELGAPVQAVAIKATRTLFRDLALSTLESTWLSDMLWMLFSPWTTFRVSRLPAVRRGKDDTAEEFAARVAEMLAAQLGVKTTPHTYKDKLDIVKRRRIERVARERRAEEAQALANPELMRMAGQVKEVLPDVPLAVIARDLQETRSVDSTISRLVDGIVHYVPEKVRVLSPQPRQSTSTKKDSPVNELVKNAENAKVMFNTSASNFGSTAEERFASYQERKARLIENARLKYIQKHKLKL</sequence>
<protein>
    <recommendedName>
        <fullName evidence="9">CUE domain-containing protein</fullName>
    </recommendedName>
</protein>
<keyword evidence="4" id="KW-0443">Lipid metabolism</keyword>
<dbReference type="PROSITE" id="PS51140">
    <property type="entry name" value="CUE"/>
    <property type="match status" value="1"/>
</dbReference>
<dbReference type="GO" id="GO:0005783">
    <property type="term" value="C:endoplasmic reticulum"/>
    <property type="evidence" value="ECO:0007669"/>
    <property type="project" value="TreeGrafter"/>
</dbReference>
<dbReference type="InterPro" id="IPR003892">
    <property type="entry name" value="CUE"/>
</dbReference>
<dbReference type="GO" id="GO:0042171">
    <property type="term" value="F:lysophosphatidic acid acyltransferase activity"/>
    <property type="evidence" value="ECO:0007669"/>
    <property type="project" value="TreeGrafter"/>
</dbReference>
<evidence type="ECO:0000256" key="7">
    <source>
        <dbReference type="SAM" id="MobiDB-lite"/>
    </source>
</evidence>
<name>A0A7M7KAD6_VARDE</name>
<keyword evidence="3 8" id="KW-1133">Transmembrane helix</keyword>
<dbReference type="Gene3D" id="1.10.8.10">
    <property type="entry name" value="DNA helicase RuvA subunit, C-terminal domain"/>
    <property type="match status" value="1"/>
</dbReference>